<accession>K0RHX4</accession>
<gene>
    <name evidence="2" type="ORF">THAOC_28891</name>
</gene>
<evidence type="ECO:0000313" key="3">
    <source>
        <dbReference type="Proteomes" id="UP000266841"/>
    </source>
</evidence>
<protein>
    <submittedName>
        <fullName evidence="2">Uncharacterized protein</fullName>
    </submittedName>
</protein>
<feature type="region of interest" description="Disordered" evidence="1">
    <location>
        <begin position="130"/>
        <end position="157"/>
    </location>
</feature>
<dbReference type="EMBL" id="AGNL01040810">
    <property type="protein sequence ID" value="EJK51894.1"/>
    <property type="molecule type" value="Genomic_DNA"/>
</dbReference>
<feature type="compositionally biased region" description="Basic and acidic residues" evidence="1">
    <location>
        <begin position="86"/>
        <end position="110"/>
    </location>
</feature>
<name>K0RHX4_THAOC</name>
<keyword evidence="3" id="KW-1185">Reference proteome</keyword>
<reference evidence="2 3" key="1">
    <citation type="journal article" date="2012" name="Genome Biol.">
        <title>Genome and low-iron response of an oceanic diatom adapted to chronic iron limitation.</title>
        <authorList>
            <person name="Lommer M."/>
            <person name="Specht M."/>
            <person name="Roy A.S."/>
            <person name="Kraemer L."/>
            <person name="Andreson R."/>
            <person name="Gutowska M.A."/>
            <person name="Wolf J."/>
            <person name="Bergner S.V."/>
            <person name="Schilhabel M.B."/>
            <person name="Klostermeier U.C."/>
            <person name="Beiko R.G."/>
            <person name="Rosenstiel P."/>
            <person name="Hippler M."/>
            <person name="Laroche J."/>
        </authorList>
    </citation>
    <scope>NUCLEOTIDE SEQUENCE [LARGE SCALE GENOMIC DNA]</scope>
    <source>
        <strain evidence="2 3">CCMP1005</strain>
    </source>
</reference>
<proteinExistence type="predicted"/>
<dbReference type="AlphaFoldDB" id="K0RHX4"/>
<dbReference type="Proteomes" id="UP000266841">
    <property type="component" value="Unassembled WGS sequence"/>
</dbReference>
<organism evidence="2 3">
    <name type="scientific">Thalassiosira oceanica</name>
    <name type="common">Marine diatom</name>
    <dbReference type="NCBI Taxonomy" id="159749"/>
    <lineage>
        <taxon>Eukaryota</taxon>
        <taxon>Sar</taxon>
        <taxon>Stramenopiles</taxon>
        <taxon>Ochrophyta</taxon>
        <taxon>Bacillariophyta</taxon>
        <taxon>Coscinodiscophyceae</taxon>
        <taxon>Thalassiosirophycidae</taxon>
        <taxon>Thalassiosirales</taxon>
        <taxon>Thalassiosiraceae</taxon>
        <taxon>Thalassiosira</taxon>
    </lineage>
</organism>
<evidence type="ECO:0000256" key="1">
    <source>
        <dbReference type="SAM" id="MobiDB-lite"/>
    </source>
</evidence>
<feature type="compositionally biased region" description="Basic and acidic residues" evidence="1">
    <location>
        <begin position="70"/>
        <end position="79"/>
    </location>
</feature>
<comment type="caution">
    <text evidence="2">The sequence shown here is derived from an EMBL/GenBank/DDBJ whole genome shotgun (WGS) entry which is preliminary data.</text>
</comment>
<evidence type="ECO:0000313" key="2">
    <source>
        <dbReference type="EMBL" id="EJK51894.1"/>
    </source>
</evidence>
<feature type="region of interest" description="Disordered" evidence="1">
    <location>
        <begin position="1"/>
        <end position="113"/>
    </location>
</feature>
<feature type="compositionally biased region" description="Polar residues" evidence="1">
    <location>
        <begin position="36"/>
        <end position="54"/>
    </location>
</feature>
<sequence length="157" mass="16811">MRDAAAAGEENNLPATEDPETGGRRPYETRSCASAPRTSSGTSRDVTRGASTRRTPPCATWGEGVPGEVHSGRPDVVRERGRRRDRRTDDDVRGEAQRELPPGVRREPRARGAGVRGVLVPHCRGTVTGWRDFRRDGGGMEGEGAIGPTGSVVGSRP</sequence>